<evidence type="ECO:0000259" key="2">
    <source>
        <dbReference type="Pfam" id="PF00538"/>
    </source>
</evidence>
<protein>
    <recommendedName>
        <fullName evidence="2">H15 domain-containing protein</fullName>
    </recommendedName>
</protein>
<reference evidence="3" key="2">
    <citation type="submission" date="2022-10" db="UniProtKB">
        <authorList>
            <consortium name="EnsemblMetazoa"/>
        </authorList>
    </citation>
    <scope>IDENTIFICATION</scope>
    <source>
        <strain evidence="3">LVP_AGWG</strain>
    </source>
</reference>
<keyword evidence="4" id="KW-1185">Reference proteome</keyword>
<name>A0A903VLH8_AEDAE</name>
<dbReference type="InterPro" id="IPR005818">
    <property type="entry name" value="Histone_H1/H5_H15"/>
</dbReference>
<reference evidence="4" key="1">
    <citation type="submission" date="2017-06" db="EMBL/GenBank/DDBJ databases">
        <title>Aedes aegypti genome working group (AGWG) sequencing and assembly.</title>
        <authorList>
            <consortium name="Aedes aegypti Genome Working Group (AGWG)"/>
            <person name="Matthews B.J."/>
        </authorList>
    </citation>
    <scope>NUCLEOTIDE SEQUENCE [LARGE SCALE GENOMIC DNA]</scope>
    <source>
        <strain evidence="4">LVP_AGWG</strain>
    </source>
</reference>
<dbReference type="InterPro" id="IPR036388">
    <property type="entry name" value="WH-like_DNA-bd_sf"/>
</dbReference>
<feature type="domain" description="H15" evidence="2">
    <location>
        <begin position="65"/>
        <end position="114"/>
    </location>
</feature>
<feature type="region of interest" description="Disordered" evidence="1">
    <location>
        <begin position="1"/>
        <end position="58"/>
    </location>
</feature>
<dbReference type="GO" id="GO:0000786">
    <property type="term" value="C:nucleosome"/>
    <property type="evidence" value="ECO:0007669"/>
    <property type="project" value="InterPro"/>
</dbReference>
<evidence type="ECO:0000313" key="4">
    <source>
        <dbReference type="Proteomes" id="UP000008820"/>
    </source>
</evidence>
<dbReference type="Pfam" id="PF00538">
    <property type="entry name" value="Linker_histone"/>
    <property type="match status" value="1"/>
</dbReference>
<evidence type="ECO:0000256" key="1">
    <source>
        <dbReference type="SAM" id="MobiDB-lite"/>
    </source>
</evidence>
<gene>
    <name evidence="3" type="primary">110680841</name>
</gene>
<dbReference type="AlphaFoldDB" id="A0A903VLH8"/>
<evidence type="ECO:0000313" key="3">
    <source>
        <dbReference type="EnsemblMetazoa" id="AAEL024765-PA"/>
    </source>
</evidence>
<dbReference type="GO" id="GO:0003677">
    <property type="term" value="F:DNA binding"/>
    <property type="evidence" value="ECO:0007669"/>
    <property type="project" value="InterPro"/>
</dbReference>
<dbReference type="EnsemblMetazoa" id="AAEL024765-RA">
    <property type="protein sequence ID" value="AAEL024765-PA"/>
    <property type="gene ID" value="AAEL024765"/>
</dbReference>
<dbReference type="GO" id="GO:0006334">
    <property type="term" value="P:nucleosome assembly"/>
    <property type="evidence" value="ECO:0007669"/>
    <property type="project" value="InterPro"/>
</dbReference>
<proteinExistence type="predicted"/>
<dbReference type="Proteomes" id="UP000008820">
    <property type="component" value="Unassembled WGS sequence"/>
</dbReference>
<dbReference type="Gene3D" id="1.10.10.10">
    <property type="entry name" value="Winged helix-like DNA-binding domain superfamily/Winged helix DNA-binding domain"/>
    <property type="match status" value="1"/>
</dbReference>
<accession>A0A903VLH8</accession>
<organism evidence="3 4">
    <name type="scientific">Aedes aegypti</name>
    <name type="common">Yellowfever mosquito</name>
    <name type="synonym">Culex aegypti</name>
    <dbReference type="NCBI Taxonomy" id="7159"/>
    <lineage>
        <taxon>Eukaryota</taxon>
        <taxon>Metazoa</taxon>
        <taxon>Ecdysozoa</taxon>
        <taxon>Arthropoda</taxon>
        <taxon>Hexapoda</taxon>
        <taxon>Insecta</taxon>
        <taxon>Pterygota</taxon>
        <taxon>Neoptera</taxon>
        <taxon>Endopterygota</taxon>
        <taxon>Diptera</taxon>
        <taxon>Nematocera</taxon>
        <taxon>Culicoidea</taxon>
        <taxon>Culicidae</taxon>
        <taxon>Culicinae</taxon>
        <taxon>Aedini</taxon>
        <taxon>Aedes</taxon>
        <taxon>Stegomyia</taxon>
    </lineage>
</organism>
<sequence>MAPKTSGKAAKKSGKAQKNISPLKPLPQPCCLASQGQEAKGPKGQGKPKKPSTHPGERYGGCCYQNLKERNGSSLAGHQEVHCCQLQMRFRQACPFLKKALKNGVEKGKFVQTKELVPPDRSN</sequence>